<protein>
    <recommendedName>
        <fullName evidence="1">F5/8 type C domain-containing protein</fullName>
    </recommendedName>
</protein>
<reference evidence="3" key="1">
    <citation type="submission" date="2018-12" db="EMBL/GenBank/DDBJ databases">
        <title>Tengunoibacter tsumagoiensis gen. nov., sp. nov., Dictyobacter kobayashii sp. nov., D. alpinus sp. nov., and D. joshuensis sp. nov. and description of Dictyobacteraceae fam. nov. within the order Ktedonobacterales isolated from Tengu-no-mugimeshi.</title>
        <authorList>
            <person name="Wang C.M."/>
            <person name="Zheng Y."/>
            <person name="Sakai Y."/>
            <person name="Toyoda A."/>
            <person name="Minakuchi Y."/>
            <person name="Abe K."/>
            <person name="Yokota A."/>
            <person name="Yabe S."/>
        </authorList>
    </citation>
    <scope>NUCLEOTIDE SEQUENCE [LARGE SCALE GENOMIC DNA]</scope>
    <source>
        <strain evidence="3">Uno16</strain>
    </source>
</reference>
<dbReference type="RefSeq" id="WP_126630046.1">
    <property type="nucleotide sequence ID" value="NZ_BIFT01000002.1"/>
</dbReference>
<keyword evidence="3" id="KW-1185">Reference proteome</keyword>
<dbReference type="InterPro" id="IPR000421">
    <property type="entry name" value="FA58C"/>
</dbReference>
<dbReference type="AlphaFoldDB" id="A0A402BF21"/>
<evidence type="ECO:0000313" key="3">
    <source>
        <dbReference type="Proteomes" id="UP000287171"/>
    </source>
</evidence>
<sequence length="792" mass="84121">MKGYHSSRKHISIVLLLLALLGSTIGTITQTKQAHADSPNLVQNGGFEGDINPWYDFGGTAQTTSSITHSGNGALVMGTGQQGAGQSLTLEPNTIYSFSGWGKTTGTGEYAQITLRIVDGSGGQVDYQMPFTLSDWTRQARTITTPASISSATIYILKNVGSGYFYADDIFVGKGRDAEAWPFAANSIWNTPIGSNATYTSVPFQLESAYIYDGEPLVSTDANAPQRNAYTAGSTGANDFGQCNLDPAQGSVGISQGSLQLPDSFILDNWTRNPNFTPNNASGIIQGDGRTMAQFQPTTRCTTGGSIFGYRATDLDLYGAGIGGGHYGSGLSSTGGGIKPGELIGPGAIGHALQLDFWLERNASKNPPFRWPADRADYGSADNYCSQDPCKSNPAAFASFKPGSLLAITPSTTPESLGIKTAAGLKIFHALQDYGGYIVDDTGWYFQGLGADYGVDAEMESKYGYGFNTSNSATGGALDWYNDLNNIFSKLQVIDNNSPTTIGGGGTPRVASAPDFATTPPPAPVALDRTLWKVTSSLNTADINKVLDNNADTYWNSGQAQSSGQNIVIDLGASQTFNQISLDATADFARFPQGYEVDVSNDQTTWTQVFGGGGSGTSPSLGTFPAQTARYVRIQLTGGSISNQSWSVGELNLYTSANDVALNRSNWTVSASDTAGGTTPQLAIDGNATTGWTSAQGQSNHNAFQIDLGSTHTFRKLVLDDSSFPDNYPRGYLIYVSNTPNSWGNVVAACDNCTRDAVQSYTFPAQTDRYITIQETQTDTHPWSIGELNIYS</sequence>
<accession>A0A402BF21</accession>
<feature type="domain" description="F5/8 type C" evidence="1">
    <location>
        <begin position="657"/>
        <end position="792"/>
    </location>
</feature>
<comment type="caution">
    <text evidence="2">The sequence shown here is derived from an EMBL/GenBank/DDBJ whole genome shotgun (WGS) entry which is preliminary data.</text>
</comment>
<proteinExistence type="predicted"/>
<dbReference type="Pfam" id="PF00754">
    <property type="entry name" value="F5_F8_type_C"/>
    <property type="match status" value="2"/>
</dbReference>
<dbReference type="InterPro" id="IPR008979">
    <property type="entry name" value="Galactose-bd-like_sf"/>
</dbReference>
<dbReference type="Proteomes" id="UP000287171">
    <property type="component" value="Unassembled WGS sequence"/>
</dbReference>
<dbReference type="PROSITE" id="PS50022">
    <property type="entry name" value="FA58C_3"/>
    <property type="match status" value="2"/>
</dbReference>
<dbReference type="SUPFAM" id="SSF49785">
    <property type="entry name" value="Galactose-binding domain-like"/>
    <property type="match status" value="3"/>
</dbReference>
<dbReference type="EMBL" id="BIFT01000002">
    <property type="protein sequence ID" value="GCE29857.1"/>
    <property type="molecule type" value="Genomic_DNA"/>
</dbReference>
<gene>
    <name evidence="2" type="ORF">KDA_53410</name>
</gene>
<evidence type="ECO:0000259" key="1">
    <source>
        <dbReference type="PROSITE" id="PS50022"/>
    </source>
</evidence>
<name>A0A402BF21_9CHLR</name>
<evidence type="ECO:0000313" key="2">
    <source>
        <dbReference type="EMBL" id="GCE29857.1"/>
    </source>
</evidence>
<organism evidence="2 3">
    <name type="scientific">Dictyobacter alpinus</name>
    <dbReference type="NCBI Taxonomy" id="2014873"/>
    <lineage>
        <taxon>Bacteria</taxon>
        <taxon>Bacillati</taxon>
        <taxon>Chloroflexota</taxon>
        <taxon>Ktedonobacteria</taxon>
        <taxon>Ktedonobacterales</taxon>
        <taxon>Dictyobacteraceae</taxon>
        <taxon>Dictyobacter</taxon>
    </lineage>
</organism>
<dbReference type="OrthoDB" id="9775889at2"/>
<feature type="domain" description="F5/8 type C" evidence="1">
    <location>
        <begin position="511"/>
        <end position="656"/>
    </location>
</feature>
<dbReference type="Gene3D" id="2.60.120.260">
    <property type="entry name" value="Galactose-binding domain-like"/>
    <property type="match status" value="3"/>
</dbReference>